<evidence type="ECO:0000259" key="2">
    <source>
        <dbReference type="Pfam" id="PF12164"/>
    </source>
</evidence>
<keyword evidence="1" id="KW-0472">Membrane</keyword>
<feature type="domain" description="Stage V sporulation protein AA" evidence="2">
    <location>
        <begin position="4"/>
        <end position="88"/>
    </location>
</feature>
<dbReference type="Gene3D" id="2.60.480.10">
    <property type="entry name" value="eubacterium ventriosum atcc domain"/>
    <property type="match status" value="1"/>
</dbReference>
<dbReference type="InterPro" id="IPR021997">
    <property type="entry name" value="SporV_AA"/>
</dbReference>
<evidence type="ECO:0000313" key="3">
    <source>
        <dbReference type="EMBL" id="SDC44382.1"/>
    </source>
</evidence>
<proteinExistence type="predicted"/>
<dbReference type="InterPro" id="IPR038548">
    <property type="entry name" value="SporV_AA_N_sf"/>
</dbReference>
<dbReference type="OrthoDB" id="9782754at2"/>
<dbReference type="STRING" id="1236220.SAMN04488112_10833"/>
<keyword evidence="1" id="KW-1133">Transmembrane helix</keyword>
<evidence type="ECO:0000313" key="4">
    <source>
        <dbReference type="Proteomes" id="UP000199387"/>
    </source>
</evidence>
<dbReference type="EMBL" id="FMZA01000008">
    <property type="protein sequence ID" value="SDC44382.1"/>
    <property type="molecule type" value="Genomic_DNA"/>
</dbReference>
<gene>
    <name evidence="3" type="ORF">SAMN04488112_10833</name>
</gene>
<keyword evidence="4" id="KW-1185">Reference proteome</keyword>
<keyword evidence="1" id="KW-0812">Transmembrane</keyword>
<feature type="transmembrane region" description="Helical" evidence="1">
    <location>
        <begin position="142"/>
        <end position="164"/>
    </location>
</feature>
<feature type="transmembrane region" description="Helical" evidence="1">
    <location>
        <begin position="95"/>
        <end position="116"/>
    </location>
</feature>
<reference evidence="3 4" key="1">
    <citation type="submission" date="2016-10" db="EMBL/GenBank/DDBJ databases">
        <authorList>
            <person name="de Groot N.N."/>
        </authorList>
    </citation>
    <scope>NUCLEOTIDE SEQUENCE [LARGE SCALE GENOMIC DNA]</scope>
    <source>
        <strain evidence="3 4">DSM 45514</strain>
    </source>
</reference>
<accession>A0A1G6LM32</accession>
<name>A0A1G6LM32_9BACL</name>
<evidence type="ECO:0000256" key="1">
    <source>
        <dbReference type="SAM" id="Phobius"/>
    </source>
</evidence>
<sequence length="207" mass="23417">MASEQAFLQMKKRVQALPGQLLRVGDVADILAEGKEAFEGIPVARFGKTEGNMAVVELMEVLQVIREKEPALDIHTIGPPQTLVEFKTPEPVPRWFALAGVWALLFVGSGLAIMNFHTDVSMEQVHQRIYYLVTGAYNDRPLILQIPYSLGIGLGMVLFFNHVFKRKLNDEPSPLELEVFLYQENIDQYVIDHEKSQKRRGPRVPFG</sequence>
<dbReference type="RefSeq" id="WP_091568371.1">
    <property type="nucleotide sequence ID" value="NZ_FMZA01000008.1"/>
</dbReference>
<dbReference type="Pfam" id="PF12164">
    <property type="entry name" value="SporV_AA"/>
    <property type="match status" value="1"/>
</dbReference>
<dbReference type="AlphaFoldDB" id="A0A1G6LM32"/>
<protein>
    <submittedName>
        <fullName evidence="3">Stage V sporulation protein AA</fullName>
    </submittedName>
</protein>
<dbReference type="Proteomes" id="UP000199387">
    <property type="component" value="Unassembled WGS sequence"/>
</dbReference>
<organism evidence="3 4">
    <name type="scientific">Melghirimyces thermohalophilus</name>
    <dbReference type="NCBI Taxonomy" id="1236220"/>
    <lineage>
        <taxon>Bacteria</taxon>
        <taxon>Bacillati</taxon>
        <taxon>Bacillota</taxon>
        <taxon>Bacilli</taxon>
        <taxon>Bacillales</taxon>
        <taxon>Thermoactinomycetaceae</taxon>
        <taxon>Melghirimyces</taxon>
    </lineage>
</organism>